<feature type="domain" description="VWFA" evidence="1">
    <location>
        <begin position="23"/>
        <end position="140"/>
    </location>
</feature>
<organism evidence="2 3">
    <name type="scientific">Penaeus vannamei</name>
    <name type="common">Whiteleg shrimp</name>
    <name type="synonym">Litopenaeus vannamei</name>
    <dbReference type="NCBI Taxonomy" id="6689"/>
    <lineage>
        <taxon>Eukaryota</taxon>
        <taxon>Metazoa</taxon>
        <taxon>Ecdysozoa</taxon>
        <taxon>Arthropoda</taxon>
        <taxon>Crustacea</taxon>
        <taxon>Multicrustacea</taxon>
        <taxon>Malacostraca</taxon>
        <taxon>Eumalacostraca</taxon>
        <taxon>Eucarida</taxon>
        <taxon>Decapoda</taxon>
        <taxon>Dendrobranchiata</taxon>
        <taxon>Penaeoidea</taxon>
        <taxon>Penaeidae</taxon>
        <taxon>Penaeus</taxon>
    </lineage>
</organism>
<dbReference type="OrthoDB" id="687730at2759"/>
<dbReference type="AlphaFoldDB" id="A0A423U2W9"/>
<proteinExistence type="predicted"/>
<dbReference type="STRING" id="6689.A0A423U2W9"/>
<comment type="caution">
    <text evidence="2">The sequence shown here is derived from an EMBL/GenBank/DDBJ whole genome shotgun (WGS) entry which is preliminary data.</text>
</comment>
<dbReference type="Gene3D" id="3.40.50.410">
    <property type="entry name" value="von Willebrand factor, type A domain"/>
    <property type="match status" value="1"/>
</dbReference>
<dbReference type="Pfam" id="PF13519">
    <property type="entry name" value="VWA_2"/>
    <property type="match status" value="1"/>
</dbReference>
<dbReference type="PROSITE" id="PS50234">
    <property type="entry name" value="VWFA"/>
    <property type="match status" value="1"/>
</dbReference>
<dbReference type="Proteomes" id="UP000283509">
    <property type="component" value="Unassembled WGS sequence"/>
</dbReference>
<keyword evidence="3" id="KW-1185">Reference proteome</keyword>
<sequence length="163" mass="17785">MDPAAAQDVPEPRVRVVRERPPGVALVTDVSGSMNEHHRYKRLQRAITRWILRDAPDNTSLAIIRFSDDVQVVQNLTQLDSEATRRALAQSLNCRPAGGTGIGAGLLKAIETVERSFPHHTLAIRKCYPFLSSALMTLLLPPHTASSLLALGRPAAPGKPGRR</sequence>
<protein>
    <submittedName>
        <fullName evidence="2">Putative calcium-activated chloride channel regulator 4-like</fullName>
    </submittedName>
</protein>
<dbReference type="GO" id="GO:0032991">
    <property type="term" value="C:protein-containing complex"/>
    <property type="evidence" value="ECO:0007669"/>
    <property type="project" value="UniProtKB-ARBA"/>
</dbReference>
<dbReference type="PANTHER" id="PTHR10579:SF177">
    <property type="entry name" value="CALCIUM-ACTIVATED CHLORIDE CHANNEL REGULATOR 4-LIKE PROTEIN"/>
    <property type="match status" value="1"/>
</dbReference>
<gene>
    <name evidence="2" type="ORF">C7M84_023844</name>
</gene>
<reference evidence="2 3" key="2">
    <citation type="submission" date="2019-01" db="EMBL/GenBank/DDBJ databases">
        <title>The decoding of complex shrimp genome reveals the adaptation for benthos swimmer, frequently molting mechanism and breeding impact on genome.</title>
        <authorList>
            <person name="Sun Y."/>
            <person name="Gao Y."/>
            <person name="Yu Y."/>
        </authorList>
    </citation>
    <scope>NUCLEOTIDE SEQUENCE [LARGE SCALE GENOMIC DNA]</scope>
    <source>
        <tissue evidence="2">Muscle</tissue>
    </source>
</reference>
<dbReference type="PANTHER" id="PTHR10579">
    <property type="entry name" value="CALCIUM-ACTIVATED CHLORIDE CHANNEL REGULATOR"/>
    <property type="match status" value="1"/>
</dbReference>
<dbReference type="InterPro" id="IPR051266">
    <property type="entry name" value="CLCR"/>
</dbReference>
<dbReference type="SUPFAM" id="SSF53300">
    <property type="entry name" value="vWA-like"/>
    <property type="match status" value="1"/>
</dbReference>
<evidence type="ECO:0000259" key="1">
    <source>
        <dbReference type="PROSITE" id="PS50234"/>
    </source>
</evidence>
<accession>A0A423U2W9</accession>
<name>A0A423U2W9_PENVA</name>
<dbReference type="InterPro" id="IPR036465">
    <property type="entry name" value="vWFA_dom_sf"/>
</dbReference>
<reference evidence="2 3" key="1">
    <citation type="submission" date="2018-04" db="EMBL/GenBank/DDBJ databases">
        <authorList>
            <person name="Zhang X."/>
            <person name="Yuan J."/>
            <person name="Li F."/>
            <person name="Xiang J."/>
        </authorList>
    </citation>
    <scope>NUCLEOTIDE SEQUENCE [LARGE SCALE GENOMIC DNA]</scope>
    <source>
        <tissue evidence="2">Muscle</tissue>
    </source>
</reference>
<evidence type="ECO:0000313" key="3">
    <source>
        <dbReference type="Proteomes" id="UP000283509"/>
    </source>
</evidence>
<dbReference type="InterPro" id="IPR002035">
    <property type="entry name" value="VWF_A"/>
</dbReference>
<dbReference type="CDD" id="cd00198">
    <property type="entry name" value="vWFA"/>
    <property type="match status" value="1"/>
</dbReference>
<dbReference type="EMBL" id="QCYY01000754">
    <property type="protein sequence ID" value="ROT82982.1"/>
    <property type="molecule type" value="Genomic_DNA"/>
</dbReference>
<evidence type="ECO:0000313" key="2">
    <source>
        <dbReference type="EMBL" id="ROT82982.1"/>
    </source>
</evidence>